<reference evidence="2 3" key="1">
    <citation type="submission" date="2018-04" db="EMBL/GenBank/DDBJ databases">
        <title>Genomic Encyclopedia of Type Strains, Phase III (KMG-III): the genomes of soil and plant-associated and newly described type strains.</title>
        <authorList>
            <person name="Whitman W."/>
        </authorList>
    </citation>
    <scope>NUCLEOTIDE SEQUENCE [LARGE SCALE GENOMIC DNA]</scope>
    <source>
        <strain evidence="2 3">NW12</strain>
    </source>
</reference>
<evidence type="ECO:0000256" key="1">
    <source>
        <dbReference type="SAM" id="SignalP"/>
    </source>
</evidence>
<name>A0A2T4YPB6_9SPHN</name>
<proteinExistence type="predicted"/>
<feature type="chain" id="PRO_5015400345" description="Peptidase YpeB-like protein" evidence="1">
    <location>
        <begin position="20"/>
        <end position="111"/>
    </location>
</feature>
<dbReference type="Proteomes" id="UP000240996">
    <property type="component" value="Unassembled WGS sequence"/>
</dbReference>
<evidence type="ECO:0000313" key="2">
    <source>
        <dbReference type="EMBL" id="PTM45355.1"/>
    </source>
</evidence>
<gene>
    <name evidence="2" type="ORF">C8J24_1570</name>
</gene>
<evidence type="ECO:0008006" key="4">
    <source>
        <dbReference type="Google" id="ProtNLM"/>
    </source>
</evidence>
<organism evidence="2 3">
    <name type="scientific">Sphingomonas aerolata</name>
    <dbReference type="NCBI Taxonomy" id="185951"/>
    <lineage>
        <taxon>Bacteria</taxon>
        <taxon>Pseudomonadati</taxon>
        <taxon>Pseudomonadota</taxon>
        <taxon>Alphaproteobacteria</taxon>
        <taxon>Sphingomonadales</taxon>
        <taxon>Sphingomonadaceae</taxon>
        <taxon>Sphingomonas</taxon>
    </lineage>
</organism>
<dbReference type="EMBL" id="PZZN01000002">
    <property type="protein sequence ID" value="PTM45355.1"/>
    <property type="molecule type" value="Genomic_DNA"/>
</dbReference>
<keyword evidence="1" id="KW-0732">Signal</keyword>
<accession>A0A2T4YPB6</accession>
<comment type="caution">
    <text evidence="2">The sequence shown here is derived from an EMBL/GenBank/DDBJ whole genome shotgun (WGS) entry which is preliminary data.</text>
</comment>
<evidence type="ECO:0000313" key="3">
    <source>
        <dbReference type="Proteomes" id="UP000240996"/>
    </source>
</evidence>
<dbReference type="AlphaFoldDB" id="A0A2T4YPB6"/>
<feature type="signal peptide" evidence="1">
    <location>
        <begin position="1"/>
        <end position="19"/>
    </location>
</feature>
<keyword evidence="3" id="KW-1185">Reference proteome</keyword>
<sequence length="111" mass="12377">MRRAYATSMKMLLFLTAFAAFPVLTGVAVAQAPDQRHGDQRSAFEARKTGRSLSLREIEARVIPTMRGSQYIGFDYDSGSAIYTLKFLRDGTVIWVDVDGRTGQIVGRTDR</sequence>
<protein>
    <recommendedName>
        <fullName evidence="4">Peptidase YpeB-like protein</fullName>
    </recommendedName>
</protein>